<feature type="region of interest" description="Disordered" evidence="8">
    <location>
        <begin position="439"/>
        <end position="646"/>
    </location>
</feature>
<feature type="region of interest" description="Disordered" evidence="8">
    <location>
        <begin position="666"/>
        <end position="702"/>
    </location>
</feature>
<feature type="region of interest" description="Disordered" evidence="8">
    <location>
        <begin position="1545"/>
        <end position="1587"/>
    </location>
</feature>
<dbReference type="GO" id="GO:0004740">
    <property type="term" value="F:pyruvate dehydrogenase (acetyl-transferring) kinase activity"/>
    <property type="evidence" value="ECO:0007669"/>
    <property type="project" value="TreeGrafter"/>
</dbReference>
<dbReference type="InterPro" id="IPR027417">
    <property type="entry name" value="P-loop_NTPase"/>
</dbReference>
<name>A0A8H3E9Z4_9AGAM</name>
<feature type="compositionally biased region" description="Basic and acidic residues" evidence="8">
    <location>
        <begin position="825"/>
        <end position="850"/>
    </location>
</feature>
<dbReference type="InterPro" id="IPR018955">
    <property type="entry name" value="BCDHK/PDK_N"/>
</dbReference>
<evidence type="ECO:0000256" key="4">
    <source>
        <dbReference type="ARBA" id="ARBA00022777"/>
    </source>
</evidence>
<protein>
    <recommendedName>
        <fullName evidence="7">Protein-serine/threonine kinase</fullName>
        <ecNumber evidence="7">2.7.11.-</ecNumber>
    </recommendedName>
</protein>
<keyword evidence="6 7" id="KW-0496">Mitochondrion</keyword>
<evidence type="ECO:0000256" key="5">
    <source>
        <dbReference type="ARBA" id="ARBA00022840"/>
    </source>
</evidence>
<feature type="compositionally biased region" description="Polar residues" evidence="8">
    <location>
        <begin position="1773"/>
        <end position="1783"/>
    </location>
</feature>
<proteinExistence type="inferred from homology"/>
<keyword evidence="4 7" id="KW-0418">Kinase</keyword>
<feature type="compositionally biased region" description="Basic and acidic residues" evidence="8">
    <location>
        <begin position="754"/>
        <end position="768"/>
    </location>
</feature>
<feature type="region of interest" description="Disordered" evidence="8">
    <location>
        <begin position="1401"/>
        <end position="1478"/>
    </location>
</feature>
<feature type="compositionally biased region" description="Polar residues" evidence="8">
    <location>
        <begin position="1713"/>
        <end position="1755"/>
    </location>
</feature>
<dbReference type="Pfam" id="PF10436">
    <property type="entry name" value="BCDHK_Adom3"/>
    <property type="match status" value="1"/>
</dbReference>
<keyword evidence="3 7" id="KW-0547">Nucleotide-binding</keyword>
<dbReference type="GO" id="GO:0005759">
    <property type="term" value="C:mitochondrial matrix"/>
    <property type="evidence" value="ECO:0007669"/>
    <property type="project" value="UniProtKB-SubCell"/>
</dbReference>
<feature type="region of interest" description="Disordered" evidence="8">
    <location>
        <begin position="1494"/>
        <end position="1525"/>
    </location>
</feature>
<dbReference type="SUPFAM" id="SSF52540">
    <property type="entry name" value="P-loop containing nucleoside triphosphate hydrolases"/>
    <property type="match status" value="1"/>
</dbReference>
<dbReference type="InterPro" id="IPR011598">
    <property type="entry name" value="bHLH_dom"/>
</dbReference>
<dbReference type="PANTHER" id="PTHR11947">
    <property type="entry name" value="PYRUVATE DEHYDROGENASE KINASE"/>
    <property type="match status" value="1"/>
</dbReference>
<feature type="compositionally biased region" description="Basic residues" evidence="8">
    <location>
        <begin position="1866"/>
        <end position="1878"/>
    </location>
</feature>
<feature type="compositionally biased region" description="Low complexity" evidence="8">
    <location>
        <begin position="1756"/>
        <end position="1767"/>
    </location>
</feature>
<comment type="subcellular location">
    <subcellularLocation>
        <location evidence="7">Mitochondrion matrix</location>
    </subcellularLocation>
</comment>
<dbReference type="EMBL" id="CAJNJQ010005965">
    <property type="protein sequence ID" value="CAE7222241.1"/>
    <property type="molecule type" value="Genomic_DNA"/>
</dbReference>
<dbReference type="Gene3D" id="3.40.50.300">
    <property type="entry name" value="P-loop containing nucleotide triphosphate hydrolases"/>
    <property type="match status" value="1"/>
</dbReference>
<dbReference type="EC" id="2.7.11.-" evidence="7"/>
<dbReference type="Gene3D" id="4.10.280.10">
    <property type="entry name" value="Helix-loop-helix DNA-binding domain"/>
    <property type="match status" value="1"/>
</dbReference>
<gene>
    <name evidence="10" type="ORF">RDB_LOCUS168636</name>
</gene>
<feature type="region of interest" description="Disordered" evidence="8">
    <location>
        <begin position="1863"/>
        <end position="1914"/>
    </location>
</feature>
<dbReference type="Pfam" id="PF00010">
    <property type="entry name" value="HLH"/>
    <property type="match status" value="1"/>
</dbReference>
<evidence type="ECO:0000259" key="9">
    <source>
        <dbReference type="PROSITE" id="PS50888"/>
    </source>
</evidence>
<accession>A0A8H3E9Z4</accession>
<evidence type="ECO:0000256" key="6">
    <source>
        <dbReference type="ARBA" id="ARBA00023128"/>
    </source>
</evidence>
<sequence>MHSTHRTFRYTEKVLNHARTFSTGGEPLVSTGGLHFYRNRHMEVYAAKPAHRLSLRQLLFFGRQMDEERILKSANYVRTELPVRIAHRIRDLQGLPYVVVKQEWVAKVYELYWSAFEKLRKYPEIHTQKDNREFCKFLRGILDEHAPVIPWISLGLSLSSHHLVPEQLDAFMRRMLVSRISRRVLAEHHLALTDGLAQGDTSPQRAQVGIIHTALDVQASVLRCVSLLQERPQGADANFETLYDIHPTDPPAKSDWRWPEVILDGDLDTKFAYIKEHFEYIVFELLKNAMRHTVLRNAGMGEPAPIRATIVAGPDIMNVRISDQGGGLRSSSSQTAHDMFSFSHVRNATRLHDERLGALRHLSSSGRGLRATVDEQISRWNEPTDKRPLVGRMGLGLPLSNIYATYFVEVIMSEKKGRTKRKPNGKTNSVSTRTLFAHFGPTPASVESEPTPKAESTIKPAPKNAYNARIVSRTPSFAQTSTTPLIGKRRRGESDSPPATPARLRSRSPLVLPSSSPPQQRSSSPLVLSSSPQSSATPSRAGSPPRPDSPILVLSSSSPMAQLRSPTIIVDDDSPLSSPPSPPITQDDGKTDSDGLGLTAHPFFAKARAKSKAKGKPAPNKGKGKLKASKPVGSQDTPIEVGEDDEQGKPVVHAFFRPRKVAAVSEVQGSKEKFKGGVDPPWPTLDSIHAGRSTESIGQTRGCPVPRRRVVLSETSVSDEATRAWADMYRRSQVEDDVLDLSTTQVDAWAGLRHPRDDGEGIPEEHAKNPAIARFSGSARAFEQPSRSEEILGNETEVGLIKGWLNRLAVKRKEDEEREIQEAIDAQRKAEEEKDKEKQKEKEPGQEEGKKPKKKVKKDKAPVVIKRDTIVRSVAKPTRRAKPNQNEYDPDMINDDIIDDGDEEQVRFEYNTLGNTLVVCGGVGSGKSATIHACAQELGWTVFEIYPGIGKRGIGASGLAGWVGDARTNHLVNGSKEEISQSVILLDQTDMWFEQDTQYWSAIHNVVNNSRRGIIMTTNDMYAFSTETLPVHMYYELDQVKPDLASSYLYAQARAALLDQAGRAETETDVLRRLPSRQAFRELYRKTALAPRLPSFAIQDTPMHPHPSQMDRLRDLGRALEEVKFWVVHGRNCQEREDREALDVREAWDACGYDIVESLGDWSQPKVVKQSDKAEPLGGMRLGRFADMLSWVDAHLERRWDRQLEAAEVDRYAPGPDDQVHYQRVELCKPFKLESFGIAEYCADADIALTALCLARRRLERSGAGGGARLDLKDPTHFNARLHEEERSEYQDRALTFLEKYVLSEATPQLPRPAVVLDMLPVVRRMVEVDDELEKEVAEKGPVQRGGRPRRAAAQASKYIRYLTLHTPDKQDKALAMVKETEYKLMGQQIAEKRGDMRKYGDRVCVPPPVMTSIERGSVTPARTPTPGNDKPRLTSLEYLQLTQRSGRGSITDPSLHVSHPPTSPKRGLSPLRARSPGASLVAQSMIQRVNQLTLAGSKRRDRDDDEAADSPGPGPRPPQALDFNYNMRRHSIAAVPRMRHPRDLSPLTRSPENIPFLPPPAVSGQKRKLEPDPRFPGTMAPPPGIDQGSMLKRRGSAFDPRVPNIYDRRDSIGAAPWLADRRDSTASLYSNTSIASSVGYTTANSSTYSPETQLHNGNKPGQVYAWPDANTAPNQELPQRSFPSFSETHSNGTHNFGANERLPMQPVAVPSLPTNTNGERRASGSSGSDAPSRRSQGATPEASSQPTVPSSEGNASATAHSTSGAGPRRDSVSGSTKETPYSRSPELRVSHKLAERKRRKEMKDLFDELRDHLPADRGMKASKWEILSKAVDYIGQLKQSYAEVSQELDMARHELEALRPGSITGHHHPAAPHHPHPHPGYALPYGAYPVPGHYQTGAGLPPPPTGAPQPPPA</sequence>
<comment type="caution">
    <text evidence="10">The sequence shown here is derived from an EMBL/GenBank/DDBJ whole genome shotgun (WGS) entry which is preliminary data.</text>
</comment>
<dbReference type="GO" id="GO:0005524">
    <property type="term" value="F:ATP binding"/>
    <property type="evidence" value="ECO:0007669"/>
    <property type="project" value="UniProtKB-UniRule"/>
</dbReference>
<comment type="similarity">
    <text evidence="1 7">Belongs to the PDK/BCKDK protein kinase family.</text>
</comment>
<dbReference type="GO" id="GO:0046983">
    <property type="term" value="F:protein dimerization activity"/>
    <property type="evidence" value="ECO:0007669"/>
    <property type="project" value="InterPro"/>
</dbReference>
<evidence type="ECO:0000313" key="10">
    <source>
        <dbReference type="EMBL" id="CAE7222241.1"/>
    </source>
</evidence>
<evidence type="ECO:0000256" key="3">
    <source>
        <dbReference type="ARBA" id="ARBA00022741"/>
    </source>
</evidence>
<dbReference type="Proteomes" id="UP000663827">
    <property type="component" value="Unassembled WGS sequence"/>
</dbReference>
<evidence type="ECO:0000256" key="8">
    <source>
        <dbReference type="SAM" id="MobiDB-lite"/>
    </source>
</evidence>
<feature type="compositionally biased region" description="Pro residues" evidence="8">
    <location>
        <begin position="1901"/>
        <end position="1914"/>
    </location>
</feature>
<feature type="compositionally biased region" description="Low complexity" evidence="8">
    <location>
        <begin position="501"/>
        <end position="541"/>
    </location>
</feature>
<dbReference type="SUPFAM" id="SSF47459">
    <property type="entry name" value="HLH, helix-loop-helix DNA-binding domain"/>
    <property type="match status" value="1"/>
</dbReference>
<dbReference type="InterPro" id="IPR036890">
    <property type="entry name" value="HATPase_C_sf"/>
</dbReference>
<organism evidence="10 11">
    <name type="scientific">Rhizoctonia solani</name>
    <dbReference type="NCBI Taxonomy" id="456999"/>
    <lineage>
        <taxon>Eukaryota</taxon>
        <taxon>Fungi</taxon>
        <taxon>Dikarya</taxon>
        <taxon>Basidiomycota</taxon>
        <taxon>Agaricomycotina</taxon>
        <taxon>Agaricomycetes</taxon>
        <taxon>Cantharellales</taxon>
        <taxon>Ceratobasidiaceae</taxon>
        <taxon>Rhizoctonia</taxon>
    </lineage>
</organism>
<dbReference type="SMART" id="SM00353">
    <property type="entry name" value="HLH"/>
    <property type="match status" value="1"/>
</dbReference>
<dbReference type="PROSITE" id="PS50888">
    <property type="entry name" value="BHLH"/>
    <property type="match status" value="1"/>
</dbReference>
<dbReference type="InterPro" id="IPR039028">
    <property type="entry name" value="BCKD/PDK"/>
</dbReference>
<dbReference type="InterPro" id="IPR036784">
    <property type="entry name" value="AK/P_DHK_N_sf"/>
</dbReference>
<evidence type="ECO:0000256" key="1">
    <source>
        <dbReference type="ARBA" id="ARBA00006155"/>
    </source>
</evidence>
<reference evidence="10" key="1">
    <citation type="submission" date="2021-01" db="EMBL/GenBank/DDBJ databases">
        <authorList>
            <person name="Kaushik A."/>
        </authorList>
    </citation>
    <scope>NUCLEOTIDE SEQUENCE</scope>
    <source>
        <strain evidence="10">AG5</strain>
    </source>
</reference>
<feature type="compositionally biased region" description="Polar residues" evidence="8">
    <location>
        <begin position="1672"/>
        <end position="1697"/>
    </location>
</feature>
<keyword evidence="5 7" id="KW-0067">ATP-binding</keyword>
<dbReference type="SUPFAM" id="SSF69012">
    <property type="entry name" value="alpha-ketoacid dehydrogenase kinase, N-terminal domain"/>
    <property type="match status" value="1"/>
</dbReference>
<dbReference type="PANTHER" id="PTHR11947:SF25">
    <property type="entry name" value="[PYRUVATE DEHYDROGENASE (ACETYL-TRANSFERRING)] KINASE 2, MITOCHONDRIAL"/>
    <property type="match status" value="1"/>
</dbReference>
<evidence type="ECO:0000256" key="7">
    <source>
        <dbReference type="RuleBase" id="RU366032"/>
    </source>
</evidence>
<keyword evidence="2 7" id="KW-0808">Transferase</keyword>
<dbReference type="GO" id="GO:0010906">
    <property type="term" value="P:regulation of glucose metabolic process"/>
    <property type="evidence" value="ECO:0007669"/>
    <property type="project" value="TreeGrafter"/>
</dbReference>
<feature type="region of interest" description="Disordered" evidence="8">
    <location>
        <begin position="1667"/>
        <end position="1797"/>
    </location>
</feature>
<feature type="region of interest" description="Disordered" evidence="8">
    <location>
        <begin position="825"/>
        <end position="860"/>
    </location>
</feature>
<dbReference type="InterPro" id="IPR036638">
    <property type="entry name" value="HLH_DNA-bd_sf"/>
</dbReference>
<feature type="region of interest" description="Disordered" evidence="8">
    <location>
        <begin position="750"/>
        <end position="770"/>
    </location>
</feature>
<evidence type="ECO:0000256" key="2">
    <source>
        <dbReference type="ARBA" id="ARBA00022679"/>
    </source>
</evidence>
<feature type="compositionally biased region" description="Polar residues" evidence="8">
    <location>
        <begin position="473"/>
        <end position="484"/>
    </location>
</feature>
<dbReference type="Gene3D" id="1.20.140.20">
    <property type="entry name" value="Alpha-ketoacid/pyruvate dehydrogenase kinase, N-terminal domain"/>
    <property type="match status" value="1"/>
</dbReference>
<feature type="compositionally biased region" description="Polar residues" evidence="8">
    <location>
        <begin position="1441"/>
        <end position="1453"/>
    </location>
</feature>
<feature type="domain" description="BHLH" evidence="9">
    <location>
        <begin position="1787"/>
        <end position="1838"/>
    </location>
</feature>
<dbReference type="Gene3D" id="3.30.565.10">
    <property type="entry name" value="Histidine kinase-like ATPase, C-terminal domain"/>
    <property type="match status" value="1"/>
</dbReference>
<dbReference type="SUPFAM" id="SSF55874">
    <property type="entry name" value="ATPase domain of HSP90 chaperone/DNA topoisomerase II/histidine kinase"/>
    <property type="match status" value="1"/>
</dbReference>
<evidence type="ECO:0000313" key="11">
    <source>
        <dbReference type="Proteomes" id="UP000663827"/>
    </source>
</evidence>